<organism evidence="6 7">
    <name type="scientific">Rhodococcus rhodnii</name>
    <dbReference type="NCBI Taxonomy" id="38312"/>
    <lineage>
        <taxon>Bacteria</taxon>
        <taxon>Bacillati</taxon>
        <taxon>Actinomycetota</taxon>
        <taxon>Actinomycetes</taxon>
        <taxon>Mycobacteriales</taxon>
        <taxon>Nocardiaceae</taxon>
        <taxon>Rhodococcus</taxon>
    </lineage>
</organism>
<keyword evidence="3 6" id="KW-0378">Hydrolase</keyword>
<evidence type="ECO:0000256" key="2">
    <source>
        <dbReference type="ARBA" id="ARBA00022723"/>
    </source>
</evidence>
<name>A0A6P2CGW1_9NOCA</name>
<evidence type="ECO:0000256" key="1">
    <source>
        <dbReference type="ARBA" id="ARBA00007749"/>
    </source>
</evidence>
<dbReference type="GO" id="GO:0016787">
    <property type="term" value="F:hydrolase activity"/>
    <property type="evidence" value="ECO:0007669"/>
    <property type="project" value="UniProtKB-KW"/>
</dbReference>
<keyword evidence="2" id="KW-0479">Metal-binding</keyword>
<dbReference type="Gene3D" id="3.60.15.10">
    <property type="entry name" value="Ribonuclease Z/Hydroxyacylglutathione hydrolase-like"/>
    <property type="match status" value="1"/>
</dbReference>
<dbReference type="InterPro" id="IPR001279">
    <property type="entry name" value="Metallo-B-lactamas"/>
</dbReference>
<dbReference type="PANTHER" id="PTHR42978">
    <property type="entry name" value="QUORUM-QUENCHING LACTONASE YTNP-RELATED-RELATED"/>
    <property type="match status" value="1"/>
</dbReference>
<protein>
    <submittedName>
        <fullName evidence="6">MBL fold metallo-hydrolase</fullName>
    </submittedName>
</protein>
<dbReference type="PANTHER" id="PTHR42978:SF6">
    <property type="entry name" value="QUORUM-QUENCHING LACTONASE YTNP-RELATED"/>
    <property type="match status" value="1"/>
</dbReference>
<dbReference type="EMBL" id="QRCM01000001">
    <property type="protein sequence ID" value="TXG90476.1"/>
    <property type="molecule type" value="Genomic_DNA"/>
</dbReference>
<dbReference type="AlphaFoldDB" id="A0A6P2CGW1"/>
<dbReference type="InterPro" id="IPR051013">
    <property type="entry name" value="MBL_superfamily_lactonases"/>
</dbReference>
<gene>
    <name evidence="6" type="ORF">DW322_09885</name>
</gene>
<comment type="similarity">
    <text evidence="1">Belongs to the metallo-beta-lactamase superfamily.</text>
</comment>
<dbReference type="GO" id="GO:0046872">
    <property type="term" value="F:metal ion binding"/>
    <property type="evidence" value="ECO:0007669"/>
    <property type="project" value="UniProtKB-KW"/>
</dbReference>
<dbReference type="CDD" id="cd16277">
    <property type="entry name" value="metallo-hydrolase-like_MBL-fold"/>
    <property type="match status" value="1"/>
</dbReference>
<keyword evidence="4" id="KW-0862">Zinc</keyword>
<dbReference type="Pfam" id="PF00753">
    <property type="entry name" value="Lactamase_B"/>
    <property type="match status" value="1"/>
</dbReference>
<comment type="caution">
    <text evidence="6">The sequence shown here is derived from an EMBL/GenBank/DDBJ whole genome shotgun (WGS) entry which is preliminary data.</text>
</comment>
<evidence type="ECO:0000256" key="3">
    <source>
        <dbReference type="ARBA" id="ARBA00022801"/>
    </source>
</evidence>
<sequence>MTSLRPEDVRIDQIVESSCTCFGVDEFFPGLDPAAVAGDMSATGPEGETAHLEYAFRSHLVRDGQRTILVDGCVGNGKHRMRPAFDDLATPWLDRLHATGVRPEDVDYVVITHLHADHVGWATTLVDGRWVPTFPNARYLLHRDELEYWYSDVGAAALLRTGDYLADSVTPLLDHGLVDRFDSEFTLGDAVRIIPMIGHTPGHTCVEVTAGDERLFLAGDAFHHPIQIRRPELGTRYCVDPAQAAESRRRILAYVSETGALLAPAHFVGTGTGRVHAVGDGYRFTPVTTAPAAPGRV</sequence>
<dbReference type="SMART" id="SM00849">
    <property type="entry name" value="Lactamase_B"/>
    <property type="match status" value="1"/>
</dbReference>
<dbReference type="Proteomes" id="UP000471120">
    <property type="component" value="Unassembled WGS sequence"/>
</dbReference>
<evidence type="ECO:0000313" key="7">
    <source>
        <dbReference type="Proteomes" id="UP000471120"/>
    </source>
</evidence>
<evidence type="ECO:0000259" key="5">
    <source>
        <dbReference type="SMART" id="SM00849"/>
    </source>
</evidence>
<dbReference type="SUPFAM" id="SSF56281">
    <property type="entry name" value="Metallo-hydrolase/oxidoreductase"/>
    <property type="match status" value="1"/>
</dbReference>
<accession>A0A6P2CGW1</accession>
<evidence type="ECO:0000256" key="4">
    <source>
        <dbReference type="ARBA" id="ARBA00022833"/>
    </source>
</evidence>
<proteinExistence type="inferred from homology"/>
<dbReference type="InterPro" id="IPR036866">
    <property type="entry name" value="RibonucZ/Hydroxyglut_hydro"/>
</dbReference>
<dbReference type="RefSeq" id="WP_010839348.1">
    <property type="nucleotide sequence ID" value="NZ_QRCM01000001.1"/>
</dbReference>
<feature type="domain" description="Metallo-beta-lactamase" evidence="5">
    <location>
        <begin position="55"/>
        <end position="266"/>
    </location>
</feature>
<reference evidence="6 7" key="1">
    <citation type="submission" date="2018-07" db="EMBL/GenBank/DDBJ databases">
        <title>Genome sequence of Rhodococcus rhodnii ATCC 35071 from Rhodnius prolixus.</title>
        <authorList>
            <person name="Patel V."/>
            <person name="Vogel K.J."/>
        </authorList>
    </citation>
    <scope>NUCLEOTIDE SEQUENCE [LARGE SCALE GENOMIC DNA]</scope>
    <source>
        <strain evidence="6 7">ATCC 35071</strain>
    </source>
</reference>
<evidence type="ECO:0000313" key="6">
    <source>
        <dbReference type="EMBL" id="TXG90476.1"/>
    </source>
</evidence>